<dbReference type="GO" id="GO:0008270">
    <property type="term" value="F:zinc ion binding"/>
    <property type="evidence" value="ECO:0007669"/>
    <property type="project" value="UniProtKB-KW"/>
</dbReference>
<dbReference type="InterPro" id="IPR003604">
    <property type="entry name" value="Matrin/U1-like-C_Znf_C2H2"/>
</dbReference>
<evidence type="ECO:0000256" key="3">
    <source>
        <dbReference type="ARBA" id="ARBA00022833"/>
    </source>
</evidence>
<evidence type="ECO:0000313" key="6">
    <source>
        <dbReference type="Proteomes" id="UP000292362"/>
    </source>
</evidence>
<keyword evidence="1" id="KW-0479">Metal-binding</keyword>
<organism evidence="5 6">
    <name type="scientific">Hamiltosporidium tvaerminnensis</name>
    <dbReference type="NCBI Taxonomy" id="1176355"/>
    <lineage>
        <taxon>Eukaryota</taxon>
        <taxon>Fungi</taxon>
        <taxon>Fungi incertae sedis</taxon>
        <taxon>Microsporidia</taxon>
        <taxon>Dubosqiidae</taxon>
        <taxon>Hamiltosporidium</taxon>
    </lineage>
</organism>
<dbReference type="PROSITE" id="PS00028">
    <property type="entry name" value="ZINC_FINGER_C2H2_1"/>
    <property type="match status" value="1"/>
</dbReference>
<dbReference type="SMART" id="SM00451">
    <property type="entry name" value="ZnF_U1"/>
    <property type="match status" value="1"/>
</dbReference>
<dbReference type="VEuPathDB" id="MicrosporidiaDB:CWI37_1145p0020"/>
<evidence type="ECO:0000313" key="5">
    <source>
        <dbReference type="EMBL" id="TBU00001.1"/>
    </source>
</evidence>
<name>A0A4Q9KZV3_9MICR</name>
<evidence type="ECO:0000256" key="2">
    <source>
        <dbReference type="ARBA" id="ARBA00022771"/>
    </source>
</evidence>
<dbReference type="EMBL" id="PITJ01001145">
    <property type="protein sequence ID" value="TBU00001.1"/>
    <property type="molecule type" value="Genomic_DNA"/>
</dbReference>
<dbReference type="Gene3D" id="3.30.160.60">
    <property type="entry name" value="Classic Zinc Finger"/>
    <property type="match status" value="1"/>
</dbReference>
<comment type="caution">
    <text evidence="5">The sequence shown here is derived from an EMBL/GenBank/DDBJ whole genome shotgun (WGS) entry which is preliminary data.</text>
</comment>
<dbReference type="GO" id="GO:0003676">
    <property type="term" value="F:nucleic acid binding"/>
    <property type="evidence" value="ECO:0007669"/>
    <property type="project" value="InterPro"/>
</dbReference>
<dbReference type="InterPro" id="IPR022755">
    <property type="entry name" value="Znf_C2H2_jaz"/>
</dbReference>
<reference evidence="5 6" key="1">
    <citation type="submission" date="2017-12" db="EMBL/GenBank/DDBJ databases">
        <authorList>
            <person name="Pombert J.-F."/>
            <person name="Haag K.L."/>
            <person name="Ebert D."/>
        </authorList>
    </citation>
    <scope>NUCLEOTIDE SEQUENCE [LARGE SCALE GENOMIC DNA]</scope>
    <source>
        <strain evidence="5">FI-OER-3-3</strain>
    </source>
</reference>
<evidence type="ECO:0000256" key="1">
    <source>
        <dbReference type="ARBA" id="ARBA00022723"/>
    </source>
</evidence>
<evidence type="ECO:0000259" key="4">
    <source>
        <dbReference type="PROSITE" id="PS00028"/>
    </source>
</evidence>
<keyword evidence="2" id="KW-0863">Zinc-finger</keyword>
<feature type="domain" description="C2H2-type" evidence="4">
    <location>
        <begin position="3"/>
        <end position="25"/>
    </location>
</feature>
<proteinExistence type="predicted"/>
<keyword evidence="3" id="KW-0862">Zinc</keyword>
<dbReference type="Proteomes" id="UP000292362">
    <property type="component" value="Unassembled WGS sequence"/>
</dbReference>
<sequence length="169" mass="20285">MYCIICQKSFKNTLSYNTHCTSKNHKNTLSLYNKDRREFRKKLTDNFISDFYEYVSCVEEYTEINNLYKRFISKSKCRIQGTFFKDLGCVVDKLKNRISVQMCDGEVYVKQNSVSRFGDFKCKDSSKMFDLSVNNTEPDTDTLEIRHEDYRDEEYVREEKKYENIFDNL</sequence>
<gene>
    <name evidence="5" type="ORF">CWI37_1145p0020</name>
</gene>
<protein>
    <recommendedName>
        <fullName evidence="4">C2H2-type domain-containing protein</fullName>
    </recommendedName>
</protein>
<dbReference type="InterPro" id="IPR036236">
    <property type="entry name" value="Znf_C2H2_sf"/>
</dbReference>
<dbReference type="Pfam" id="PF12171">
    <property type="entry name" value="zf-C2H2_jaz"/>
    <property type="match status" value="1"/>
</dbReference>
<accession>A0A4Q9KZV3</accession>
<dbReference type="InterPro" id="IPR013087">
    <property type="entry name" value="Znf_C2H2_type"/>
</dbReference>
<dbReference type="SUPFAM" id="SSF57667">
    <property type="entry name" value="beta-beta-alpha zinc fingers"/>
    <property type="match status" value="1"/>
</dbReference>
<dbReference type="AlphaFoldDB" id="A0A4Q9KZV3"/>